<reference evidence="2 3" key="1">
    <citation type="submission" date="2018-03" db="EMBL/GenBank/DDBJ databases">
        <title>Adhaeribacter sp. HMF7605 Genome sequencing and assembly.</title>
        <authorList>
            <person name="Kang H."/>
            <person name="Kang J."/>
            <person name="Cha I."/>
            <person name="Kim H."/>
            <person name="Joh K."/>
        </authorList>
    </citation>
    <scope>NUCLEOTIDE SEQUENCE [LARGE SCALE GENOMIC DNA]</scope>
    <source>
        <strain evidence="2 3">HMF7605</strain>
    </source>
</reference>
<evidence type="ECO:0008006" key="4">
    <source>
        <dbReference type="Google" id="ProtNLM"/>
    </source>
</evidence>
<protein>
    <recommendedName>
        <fullName evidence="4">DUF4595 domain-containing protein</fullName>
    </recommendedName>
</protein>
<dbReference type="OrthoDB" id="892795at2"/>
<accession>A0A2T2YBD9</accession>
<organism evidence="2 3">
    <name type="scientific">Adhaeribacter arboris</name>
    <dbReference type="NCBI Taxonomy" id="2072846"/>
    <lineage>
        <taxon>Bacteria</taxon>
        <taxon>Pseudomonadati</taxon>
        <taxon>Bacteroidota</taxon>
        <taxon>Cytophagia</taxon>
        <taxon>Cytophagales</taxon>
        <taxon>Hymenobacteraceae</taxon>
        <taxon>Adhaeribacter</taxon>
    </lineage>
</organism>
<evidence type="ECO:0000256" key="1">
    <source>
        <dbReference type="SAM" id="SignalP"/>
    </source>
</evidence>
<keyword evidence="3" id="KW-1185">Reference proteome</keyword>
<feature type="signal peptide" evidence="1">
    <location>
        <begin position="1"/>
        <end position="21"/>
    </location>
</feature>
<dbReference type="EMBL" id="PYFT01000001">
    <property type="protein sequence ID" value="PSR52835.1"/>
    <property type="molecule type" value="Genomic_DNA"/>
</dbReference>
<keyword evidence="1" id="KW-0732">Signal</keyword>
<dbReference type="PROSITE" id="PS51257">
    <property type="entry name" value="PROKAR_LIPOPROTEIN"/>
    <property type="match status" value="1"/>
</dbReference>
<dbReference type="Proteomes" id="UP000240357">
    <property type="component" value="Unassembled WGS sequence"/>
</dbReference>
<dbReference type="RefSeq" id="WP_106926853.1">
    <property type="nucleotide sequence ID" value="NZ_PYFT01000001.1"/>
</dbReference>
<dbReference type="AlphaFoldDB" id="A0A2T2YBD9"/>
<gene>
    <name evidence="2" type="ORF">AHMF7605_04495</name>
</gene>
<comment type="caution">
    <text evidence="2">The sequence shown here is derived from an EMBL/GenBank/DDBJ whole genome shotgun (WGS) entry which is preliminary data.</text>
</comment>
<evidence type="ECO:0000313" key="2">
    <source>
        <dbReference type="EMBL" id="PSR52835.1"/>
    </source>
</evidence>
<sequence>MKKKFNSFTGLCLALLFLVSACNNNDDDPSPGGNGNQDCVVTEIKEGSNTTSFTYTNDLLTKASFDSAGTANDNYFTFDRNASNQITKANQFDGNNAATGYIAYEYNADNLVGRANFFTNQGGGTTPVNVLSITSEYSNKVLSKSTTYFNLAALGLPIQATIPVSYTSYTSANGNITKTMDYSIDPAFLQTINPASIPTVAEFMNHMLLTGSTEYQFDDKKNPAKPIGFLFQDASTISTNNITSKVEKDETGATTNTTTNVYEYNSNGYPTKVTSTETGSQAEISTLTYNCK</sequence>
<name>A0A2T2YBD9_9BACT</name>
<feature type="chain" id="PRO_5015636661" description="DUF4595 domain-containing protein" evidence="1">
    <location>
        <begin position="22"/>
        <end position="292"/>
    </location>
</feature>
<proteinExistence type="predicted"/>
<evidence type="ECO:0000313" key="3">
    <source>
        <dbReference type="Proteomes" id="UP000240357"/>
    </source>
</evidence>